<keyword evidence="3" id="KW-1185">Reference proteome</keyword>
<organism evidence="2 3">
    <name type="scientific">Solanum verrucosum</name>
    <dbReference type="NCBI Taxonomy" id="315347"/>
    <lineage>
        <taxon>Eukaryota</taxon>
        <taxon>Viridiplantae</taxon>
        <taxon>Streptophyta</taxon>
        <taxon>Embryophyta</taxon>
        <taxon>Tracheophyta</taxon>
        <taxon>Spermatophyta</taxon>
        <taxon>Magnoliopsida</taxon>
        <taxon>eudicotyledons</taxon>
        <taxon>Gunneridae</taxon>
        <taxon>Pentapetalae</taxon>
        <taxon>asterids</taxon>
        <taxon>lamiids</taxon>
        <taxon>Solanales</taxon>
        <taxon>Solanaceae</taxon>
        <taxon>Solanoideae</taxon>
        <taxon>Solaneae</taxon>
        <taxon>Solanum</taxon>
    </lineage>
</organism>
<accession>A0AAF0QQ87</accession>
<proteinExistence type="predicted"/>
<evidence type="ECO:0000313" key="3">
    <source>
        <dbReference type="Proteomes" id="UP001234989"/>
    </source>
</evidence>
<evidence type="ECO:0000256" key="1">
    <source>
        <dbReference type="SAM" id="MobiDB-lite"/>
    </source>
</evidence>
<gene>
    <name evidence="2" type="ORF">MTR67_018675</name>
</gene>
<reference evidence="2" key="1">
    <citation type="submission" date="2023-08" db="EMBL/GenBank/DDBJ databases">
        <title>A de novo genome assembly of Solanum verrucosum Schlechtendal, a Mexican diploid species geographically isolated from the other diploid A-genome species in potato relatives.</title>
        <authorList>
            <person name="Hosaka K."/>
        </authorList>
    </citation>
    <scope>NUCLEOTIDE SEQUENCE</scope>
    <source>
        <tissue evidence="2">Young leaves</tissue>
    </source>
</reference>
<protein>
    <submittedName>
        <fullName evidence="2">Uncharacterized protein</fullName>
    </submittedName>
</protein>
<evidence type="ECO:0000313" key="2">
    <source>
        <dbReference type="EMBL" id="WMV25290.1"/>
    </source>
</evidence>
<dbReference type="Proteomes" id="UP001234989">
    <property type="component" value="Chromosome 4"/>
</dbReference>
<dbReference type="AlphaFoldDB" id="A0AAF0QQ87"/>
<feature type="region of interest" description="Disordered" evidence="1">
    <location>
        <begin position="54"/>
        <end position="73"/>
    </location>
</feature>
<sequence>MAKMMSQLDFLSKQVKGGGLKVVNVVGTSVGQCQEDAKFETLYNEEVDYMGNQLGGSHPNYPRSGWNLGLNKD</sequence>
<name>A0AAF0QQ87_SOLVR</name>
<dbReference type="EMBL" id="CP133615">
    <property type="protein sequence ID" value="WMV25290.1"/>
    <property type="molecule type" value="Genomic_DNA"/>
</dbReference>